<protein>
    <submittedName>
        <fullName evidence="1">Uncharacterized protein</fullName>
    </submittedName>
</protein>
<accession>A0A366U7C7</accession>
<dbReference type="AlphaFoldDB" id="A0A366U7C7"/>
<dbReference type="EMBL" id="UFYW01000001">
    <property type="protein sequence ID" value="STD82536.1"/>
    <property type="molecule type" value="Genomic_DNA"/>
</dbReference>
<dbReference type="Proteomes" id="UP000254807">
    <property type="component" value="Unassembled WGS sequence"/>
</dbReference>
<evidence type="ECO:0000313" key="1">
    <source>
        <dbReference type="EMBL" id="STD82536.1"/>
    </source>
</evidence>
<sequence>MGASSSKLPEIYVNTSANWWVYDAQKKWYIKKETSRVNMHGC</sequence>
<name>A0A366U7C7_ENTGA</name>
<gene>
    <name evidence="1" type="ORF">NCTC12360_00965</name>
</gene>
<proteinExistence type="predicted"/>
<keyword evidence="2" id="KW-1185">Reference proteome</keyword>
<organism evidence="1 2">
    <name type="scientific">Enterococcus gallinarum</name>
    <dbReference type="NCBI Taxonomy" id="1353"/>
    <lineage>
        <taxon>Bacteria</taxon>
        <taxon>Bacillati</taxon>
        <taxon>Bacillota</taxon>
        <taxon>Bacilli</taxon>
        <taxon>Lactobacillales</taxon>
        <taxon>Enterococcaceae</taxon>
        <taxon>Enterococcus</taxon>
    </lineage>
</organism>
<reference evidence="1 2" key="1">
    <citation type="submission" date="2018-06" db="EMBL/GenBank/DDBJ databases">
        <authorList>
            <consortium name="Pathogen Informatics"/>
            <person name="Doyle S."/>
        </authorList>
    </citation>
    <scope>NUCLEOTIDE SEQUENCE [LARGE SCALE GENOMIC DNA]</scope>
    <source>
        <strain evidence="1 2">NCTC12360</strain>
    </source>
</reference>
<evidence type="ECO:0000313" key="2">
    <source>
        <dbReference type="Proteomes" id="UP000254807"/>
    </source>
</evidence>